<dbReference type="PANTHER" id="PTHR21531:SF0">
    <property type="entry name" value="PROTEIN LTV1 HOMOLOG"/>
    <property type="match status" value="1"/>
</dbReference>
<reference evidence="4" key="2">
    <citation type="submission" date="2021-04" db="EMBL/GenBank/DDBJ databases">
        <title>Genome-wide patterns of bracovirus chromosomal integration into multiple host tissues during parasitism.</title>
        <authorList>
            <person name="Chebbi M.A.C."/>
        </authorList>
    </citation>
    <scope>NUCLEOTIDE SEQUENCE</scope>
    <source>
        <tissue evidence="4">Whole body</tissue>
    </source>
</reference>
<dbReference type="OrthoDB" id="5852896at2759"/>
<organism evidence="4 5">
    <name type="scientific">Cotesia typhae</name>
    <dbReference type="NCBI Taxonomy" id="2053667"/>
    <lineage>
        <taxon>Eukaryota</taxon>
        <taxon>Metazoa</taxon>
        <taxon>Ecdysozoa</taxon>
        <taxon>Arthropoda</taxon>
        <taxon>Hexapoda</taxon>
        <taxon>Insecta</taxon>
        <taxon>Pterygota</taxon>
        <taxon>Neoptera</taxon>
        <taxon>Endopterygota</taxon>
        <taxon>Hymenoptera</taxon>
        <taxon>Apocrita</taxon>
        <taxon>Ichneumonoidea</taxon>
        <taxon>Braconidae</taxon>
        <taxon>Microgastrinae</taxon>
        <taxon>Cotesia</taxon>
    </lineage>
</organism>
<reference evidence="4" key="1">
    <citation type="submission" date="2020-03" db="EMBL/GenBank/DDBJ databases">
        <authorList>
            <person name="Chebbi M.A."/>
            <person name="Drezen J.M."/>
        </authorList>
    </citation>
    <scope>NUCLEOTIDE SEQUENCE</scope>
    <source>
        <tissue evidence="4">Whole body</tissue>
    </source>
</reference>
<dbReference type="EMBL" id="JAAOIC020000069">
    <property type="protein sequence ID" value="KAG8034133.1"/>
    <property type="molecule type" value="Genomic_DNA"/>
</dbReference>
<evidence type="ECO:0000256" key="2">
    <source>
        <dbReference type="ARBA" id="ARBA00021561"/>
    </source>
</evidence>
<feature type="compositionally biased region" description="Acidic residues" evidence="3">
    <location>
        <begin position="106"/>
        <end position="128"/>
    </location>
</feature>
<dbReference type="PANTHER" id="PTHR21531">
    <property type="entry name" value="LOW-TEMPERATURE VIABILITY PROTEIN LTV1-RELATED"/>
    <property type="match status" value="1"/>
</dbReference>
<accession>A0A8J5QXC5</accession>
<evidence type="ECO:0000313" key="5">
    <source>
        <dbReference type="Proteomes" id="UP000729913"/>
    </source>
</evidence>
<dbReference type="Pfam" id="PF04180">
    <property type="entry name" value="LTV"/>
    <property type="match status" value="1"/>
</dbReference>
<dbReference type="GO" id="GO:0000056">
    <property type="term" value="P:ribosomal small subunit export from nucleus"/>
    <property type="evidence" value="ECO:0007669"/>
    <property type="project" value="TreeGrafter"/>
</dbReference>
<proteinExistence type="inferred from homology"/>
<protein>
    <recommendedName>
        <fullName evidence="2">Protein LTV1 homolog</fullName>
    </recommendedName>
</protein>
<evidence type="ECO:0000313" key="4">
    <source>
        <dbReference type="EMBL" id="KAG8034133.1"/>
    </source>
</evidence>
<sequence>MVPIDSEKRDKDPVKINLRQKKKEEQEKYGIFLDDDYDYLRHLKDAKKLSVEWERVDGLSNSDKKKDVKELFKLNLPSSIFTSSMEEKVGLLNKAAPVSGPRLDFDPDVETAMDDDFDYDDPDNQLEDDFVHLANAESSGQFNEQDGYEYDSDASLEPFDISEEERDEVGSLNSPRY</sequence>
<comment type="caution">
    <text evidence="4">The sequence shown here is derived from an EMBL/GenBank/DDBJ whole genome shotgun (WGS) entry which is preliminary data.</text>
</comment>
<dbReference type="GO" id="GO:0005829">
    <property type="term" value="C:cytosol"/>
    <property type="evidence" value="ECO:0007669"/>
    <property type="project" value="TreeGrafter"/>
</dbReference>
<name>A0A8J5QXC5_9HYME</name>
<dbReference type="GO" id="GO:0005634">
    <property type="term" value="C:nucleus"/>
    <property type="evidence" value="ECO:0007669"/>
    <property type="project" value="TreeGrafter"/>
</dbReference>
<dbReference type="InterPro" id="IPR007307">
    <property type="entry name" value="Ltv1"/>
</dbReference>
<feature type="compositionally biased region" description="Acidic residues" evidence="3">
    <location>
        <begin position="146"/>
        <end position="167"/>
    </location>
</feature>
<dbReference type="GO" id="GO:0030688">
    <property type="term" value="C:preribosome, small subunit precursor"/>
    <property type="evidence" value="ECO:0007669"/>
    <property type="project" value="TreeGrafter"/>
</dbReference>
<comment type="similarity">
    <text evidence="1">Belongs to the LTV1 family.</text>
</comment>
<feature type="region of interest" description="Disordered" evidence="3">
    <location>
        <begin position="1"/>
        <end position="23"/>
    </location>
</feature>
<keyword evidence="5" id="KW-1185">Reference proteome</keyword>
<evidence type="ECO:0000256" key="1">
    <source>
        <dbReference type="ARBA" id="ARBA00009078"/>
    </source>
</evidence>
<feature type="region of interest" description="Disordered" evidence="3">
    <location>
        <begin position="100"/>
        <end position="177"/>
    </location>
</feature>
<dbReference type="Proteomes" id="UP000729913">
    <property type="component" value="Unassembled WGS sequence"/>
</dbReference>
<gene>
    <name evidence="4" type="ORF">G9C98_008279</name>
</gene>
<feature type="compositionally biased region" description="Basic and acidic residues" evidence="3">
    <location>
        <begin position="1"/>
        <end position="14"/>
    </location>
</feature>
<dbReference type="GO" id="GO:0042274">
    <property type="term" value="P:ribosomal small subunit biogenesis"/>
    <property type="evidence" value="ECO:0007669"/>
    <property type="project" value="InterPro"/>
</dbReference>
<dbReference type="AlphaFoldDB" id="A0A8J5QXC5"/>
<evidence type="ECO:0000256" key="3">
    <source>
        <dbReference type="SAM" id="MobiDB-lite"/>
    </source>
</evidence>